<sequence>MEKIQLNAHEKRIGGFGSGRIFGPGGYPKLSGFGYQTRSFLRVPPLPITTSRNNVGTMKAVIGIGLLFLAITMGFPSPKNNIDELGDNSLNDTELNKTTYDSEIPDYDYKGIKETLSIIFLLICGFFIISSFLAMWCCADKYPNPFHVGQGVF</sequence>
<keyword evidence="1" id="KW-0472">Membrane</keyword>
<name>A0A1I7Z9X1_9BILA</name>
<keyword evidence="1" id="KW-0812">Transmembrane</keyword>
<dbReference type="WBParaSite" id="L893_g24380.t1">
    <property type="protein sequence ID" value="L893_g24380.t1"/>
    <property type="gene ID" value="L893_g24380"/>
</dbReference>
<organism evidence="2 3">
    <name type="scientific">Steinernema glaseri</name>
    <dbReference type="NCBI Taxonomy" id="37863"/>
    <lineage>
        <taxon>Eukaryota</taxon>
        <taxon>Metazoa</taxon>
        <taxon>Ecdysozoa</taxon>
        <taxon>Nematoda</taxon>
        <taxon>Chromadorea</taxon>
        <taxon>Rhabditida</taxon>
        <taxon>Tylenchina</taxon>
        <taxon>Panagrolaimomorpha</taxon>
        <taxon>Strongyloidoidea</taxon>
        <taxon>Steinernematidae</taxon>
        <taxon>Steinernema</taxon>
    </lineage>
</organism>
<dbReference type="AlphaFoldDB" id="A0A1I7Z9X1"/>
<feature type="transmembrane region" description="Helical" evidence="1">
    <location>
        <begin position="60"/>
        <end position="77"/>
    </location>
</feature>
<dbReference type="Proteomes" id="UP000095287">
    <property type="component" value="Unplaced"/>
</dbReference>
<evidence type="ECO:0000256" key="1">
    <source>
        <dbReference type="SAM" id="Phobius"/>
    </source>
</evidence>
<accession>A0A1I7Z9X1</accession>
<evidence type="ECO:0000313" key="3">
    <source>
        <dbReference type="WBParaSite" id="L893_g24380.t1"/>
    </source>
</evidence>
<evidence type="ECO:0000313" key="2">
    <source>
        <dbReference type="Proteomes" id="UP000095287"/>
    </source>
</evidence>
<proteinExistence type="predicted"/>
<feature type="transmembrane region" description="Helical" evidence="1">
    <location>
        <begin position="116"/>
        <end position="137"/>
    </location>
</feature>
<reference evidence="3" key="1">
    <citation type="submission" date="2016-11" db="UniProtKB">
        <authorList>
            <consortium name="WormBaseParasite"/>
        </authorList>
    </citation>
    <scope>IDENTIFICATION</scope>
</reference>
<protein>
    <submittedName>
        <fullName evidence="3">Triple gene block protein 3</fullName>
    </submittedName>
</protein>
<keyword evidence="1" id="KW-1133">Transmembrane helix</keyword>
<keyword evidence="2" id="KW-1185">Reference proteome</keyword>